<accession>M5Q1J8</accession>
<dbReference type="Pfam" id="PF00702">
    <property type="entry name" value="Hydrolase"/>
    <property type="match status" value="1"/>
</dbReference>
<dbReference type="RefSeq" id="WP_005985840.1">
    <property type="nucleotide sequence ID" value="NZ_AOSV01000016.1"/>
</dbReference>
<dbReference type="SFLD" id="SFLDS00003">
    <property type="entry name" value="Haloacid_Dehalogenase"/>
    <property type="match status" value="1"/>
</dbReference>
<dbReference type="PANTHER" id="PTHR43611">
    <property type="entry name" value="ALPHA-D-GLUCOSE 1-PHOSPHATE PHOSPHATASE"/>
    <property type="match status" value="1"/>
</dbReference>
<dbReference type="CDD" id="cd02603">
    <property type="entry name" value="HAD_sEH-N_like"/>
    <property type="match status" value="1"/>
</dbReference>
<dbReference type="Proteomes" id="UP000011922">
    <property type="component" value="Unassembled WGS sequence"/>
</dbReference>
<dbReference type="Gene3D" id="3.40.50.1000">
    <property type="entry name" value="HAD superfamily/HAD-like"/>
    <property type="match status" value="1"/>
</dbReference>
<dbReference type="SFLD" id="SFLDG01129">
    <property type="entry name" value="C1.5:_HAD__Beta-PGM__Phosphata"/>
    <property type="match status" value="1"/>
</dbReference>
<dbReference type="PATRIC" id="fig|1262666.3.peg.1600"/>
<dbReference type="NCBIfam" id="TIGR01509">
    <property type="entry name" value="HAD-SF-IA-v3"/>
    <property type="match status" value="1"/>
</dbReference>
<dbReference type="InterPro" id="IPR023214">
    <property type="entry name" value="HAD_sf"/>
</dbReference>
<organism evidence="1 2">
    <name type="scientific">Desulfocurvibacter africanus PCS</name>
    <dbReference type="NCBI Taxonomy" id="1262666"/>
    <lineage>
        <taxon>Bacteria</taxon>
        <taxon>Pseudomonadati</taxon>
        <taxon>Thermodesulfobacteriota</taxon>
        <taxon>Desulfovibrionia</taxon>
        <taxon>Desulfovibrionales</taxon>
        <taxon>Desulfovibrionaceae</taxon>
        <taxon>Desulfocurvibacter</taxon>
    </lineage>
</organism>
<proteinExistence type="predicted"/>
<sequence>MDNATIKVIFFDFGGVIAEEGFAQGIRVIAAQNGREPEAFFEDVRQVIFKTGYVYGRCDEQAFWTALQTEMNLRVGGPETWREEILSRFVPRPWMIDLVRATRTRGLQAAILSDQVNWLAELNKKHGFFGEFHKVFNSWDYGWTKSEPEFFHLALEAMGVRPNEALLIDDATTNVTVARQVGLSAILYEDRTSFARELAACLPNMTDMTAVAAGNR</sequence>
<dbReference type="AlphaFoldDB" id="M5Q1J8"/>
<evidence type="ECO:0000313" key="2">
    <source>
        <dbReference type="Proteomes" id="UP000011922"/>
    </source>
</evidence>
<protein>
    <submittedName>
        <fullName evidence="1">Haloacid dehalogenase superfamily protein, subfamily IA, variant 3 with third motif having DD or ED</fullName>
    </submittedName>
</protein>
<name>M5Q1J8_DESAF</name>
<gene>
    <name evidence="1" type="ORF">PCS_01578</name>
</gene>
<evidence type="ECO:0000313" key="1">
    <source>
        <dbReference type="EMBL" id="EMG37636.1"/>
    </source>
</evidence>
<reference evidence="1 2" key="1">
    <citation type="journal article" date="2013" name="Genome Announc.">
        <title>Draft Genome Sequence for Desulfovibrio africanus Strain PCS.</title>
        <authorList>
            <person name="Brown S.D."/>
            <person name="Utturkar S.M."/>
            <person name="Arkin A.P."/>
            <person name="Deutschbauer A.M."/>
            <person name="Elias D.A."/>
            <person name="Hazen T.C."/>
            <person name="Chakraborty R."/>
        </authorList>
    </citation>
    <scope>NUCLEOTIDE SEQUENCE [LARGE SCALE GENOMIC DNA]</scope>
    <source>
        <strain evidence="1 2">PCS</strain>
    </source>
</reference>
<dbReference type="InterPro" id="IPR006439">
    <property type="entry name" value="HAD-SF_hydro_IA"/>
</dbReference>
<dbReference type="SUPFAM" id="SSF56784">
    <property type="entry name" value="HAD-like"/>
    <property type="match status" value="1"/>
</dbReference>
<comment type="caution">
    <text evidence="1">The sequence shown here is derived from an EMBL/GenBank/DDBJ whole genome shotgun (WGS) entry which is preliminary data.</text>
</comment>
<dbReference type="EMBL" id="AOSV01000016">
    <property type="protein sequence ID" value="EMG37636.1"/>
    <property type="molecule type" value="Genomic_DNA"/>
</dbReference>
<dbReference type="OrthoDB" id="9788657at2"/>
<dbReference type="PANTHER" id="PTHR43611:SF3">
    <property type="entry name" value="FLAVIN MONONUCLEOTIDE HYDROLASE 1, CHLOROPLATIC"/>
    <property type="match status" value="1"/>
</dbReference>
<dbReference type="InterPro" id="IPR036412">
    <property type="entry name" value="HAD-like_sf"/>
</dbReference>